<dbReference type="Pfam" id="PF13306">
    <property type="entry name" value="LRR_5"/>
    <property type="match status" value="2"/>
</dbReference>
<dbReference type="SUPFAM" id="SSF52058">
    <property type="entry name" value="L domain-like"/>
    <property type="match status" value="1"/>
</dbReference>
<keyword evidence="2" id="KW-1185">Reference proteome</keyword>
<reference evidence="1 2" key="1">
    <citation type="submission" date="2024-04" db="EMBL/GenBank/DDBJ databases">
        <title>Tritrichomonas musculus Genome.</title>
        <authorList>
            <person name="Alves-Ferreira E."/>
            <person name="Grigg M."/>
            <person name="Lorenzi H."/>
            <person name="Galac M."/>
        </authorList>
    </citation>
    <scope>NUCLEOTIDE SEQUENCE [LARGE SCALE GENOMIC DNA]</scope>
    <source>
        <strain evidence="1 2">EAF2021</strain>
    </source>
</reference>
<accession>A0ABR2H6C3</accession>
<name>A0ABR2H6C3_9EUKA</name>
<proteinExistence type="predicted"/>
<dbReference type="EMBL" id="JAPFFF010000040">
    <property type="protein sequence ID" value="KAK8841764.1"/>
    <property type="molecule type" value="Genomic_DNA"/>
</dbReference>
<dbReference type="Proteomes" id="UP001470230">
    <property type="component" value="Unassembled WGS sequence"/>
</dbReference>
<protein>
    <recommendedName>
        <fullName evidence="3">BTB domain-containing protein</fullName>
    </recommendedName>
</protein>
<evidence type="ECO:0008006" key="3">
    <source>
        <dbReference type="Google" id="ProtNLM"/>
    </source>
</evidence>
<evidence type="ECO:0000313" key="2">
    <source>
        <dbReference type="Proteomes" id="UP001470230"/>
    </source>
</evidence>
<dbReference type="InterPro" id="IPR026906">
    <property type="entry name" value="LRR_5"/>
</dbReference>
<gene>
    <name evidence="1" type="ORF">M9Y10_026713</name>
</gene>
<organism evidence="1 2">
    <name type="scientific">Tritrichomonas musculus</name>
    <dbReference type="NCBI Taxonomy" id="1915356"/>
    <lineage>
        <taxon>Eukaryota</taxon>
        <taxon>Metamonada</taxon>
        <taxon>Parabasalia</taxon>
        <taxon>Tritrichomonadida</taxon>
        <taxon>Tritrichomonadidae</taxon>
        <taxon>Tritrichomonas</taxon>
    </lineage>
</organism>
<dbReference type="InterPro" id="IPR032675">
    <property type="entry name" value="LRR_dom_sf"/>
</dbReference>
<comment type="caution">
    <text evidence="1">The sequence shown here is derived from an EMBL/GenBank/DDBJ whole genome shotgun (WGS) entry which is preliminary data.</text>
</comment>
<evidence type="ECO:0000313" key="1">
    <source>
        <dbReference type="EMBL" id="KAK8841764.1"/>
    </source>
</evidence>
<sequence length="565" mass="65213">MSQSPIATLIFKSRSYPVSFHFNILASINPVISLSLFNNHQYEVYSDVNCDVFQSFINYLFGHEVPNIKISNIEAFHLLNQEFQYEPMNQLISSKREELDELTVNLYNLKSQSIRDKSQIEEQISLNLDSYVTQKGEELFSNSVQILYNIFNHPRRILTKFDRSYELIELHGQTNPEFYCLLHSIDFKMLTKEHQDDSIINKSAHFDMNPKNETDSLLEKIENLKKINQLLLISNEINSPDFFIKYKDFITRCCEEGDVGNLRNVVYSTFNLNFEYDSSNYTAKLITSRECRGDIVIPRSVYYKSHDYVITSMEKTFYYNDQVTSLSFAEDAEIRSISAGTFSGSSFERIEIPSTVELCNGWNENTDISAFHFAPNNPNFLWVNQNLLLKKMDPNSCVFDVAFIAWPNFEEFVFPANVKEIAASLFEYTNIKRIAFPENSELQIIGASSFSKTKIKEISIPSQVKFISKNAFCDCRELRKISFTDDSELIEIGFGSFKSTAIEVFNLPPHVKIIGSRAFSSCSILRQFVVPTNSELQEIGNDVFKDTRLCHIKCLNDLFEMSNTH</sequence>
<dbReference type="Gene3D" id="3.80.10.10">
    <property type="entry name" value="Ribonuclease Inhibitor"/>
    <property type="match status" value="2"/>
</dbReference>